<evidence type="ECO:0000256" key="1">
    <source>
        <dbReference type="ARBA" id="ARBA00004370"/>
    </source>
</evidence>
<dbReference type="PANTHER" id="PTHR37042">
    <property type="entry name" value="OUTER MEMBRANE PROTEIN RV1973"/>
    <property type="match status" value="1"/>
</dbReference>
<comment type="subcellular location">
    <subcellularLocation>
        <location evidence="1">Membrane</location>
    </subcellularLocation>
</comment>
<organism evidence="4 5">
    <name type="scientific">Nocardioides nanhaiensis</name>
    <dbReference type="NCBI Taxonomy" id="1476871"/>
    <lineage>
        <taxon>Bacteria</taxon>
        <taxon>Bacillati</taxon>
        <taxon>Actinomycetota</taxon>
        <taxon>Actinomycetes</taxon>
        <taxon>Propionibacteriales</taxon>
        <taxon>Nocardioidaceae</taxon>
        <taxon>Nocardioides</taxon>
    </lineage>
</organism>
<reference evidence="5" key="1">
    <citation type="journal article" date="2019" name="Int. J. Syst. Evol. Microbiol.">
        <title>The Global Catalogue of Microorganisms (GCM) 10K type strain sequencing project: providing services to taxonomists for standard genome sequencing and annotation.</title>
        <authorList>
            <consortium name="The Broad Institute Genomics Platform"/>
            <consortium name="The Broad Institute Genome Sequencing Center for Infectious Disease"/>
            <person name="Wu L."/>
            <person name="Ma J."/>
        </authorList>
    </citation>
    <scope>NUCLEOTIDE SEQUENCE [LARGE SCALE GENOMIC DNA]</scope>
    <source>
        <strain evidence="5">JCM 18127</strain>
    </source>
</reference>
<accession>A0ABP8WH79</accession>
<evidence type="ECO:0000256" key="3">
    <source>
        <dbReference type="SAM" id="Phobius"/>
    </source>
</evidence>
<gene>
    <name evidence="4" type="ORF">GCM10023226_29640</name>
</gene>
<evidence type="ECO:0008006" key="6">
    <source>
        <dbReference type="Google" id="ProtNLM"/>
    </source>
</evidence>
<feature type="transmembrane region" description="Helical" evidence="3">
    <location>
        <begin position="20"/>
        <end position="45"/>
    </location>
</feature>
<dbReference type="RefSeq" id="WP_345267214.1">
    <property type="nucleotide sequence ID" value="NZ_BAABIM010000003.1"/>
</dbReference>
<dbReference type="PANTHER" id="PTHR37042:SF4">
    <property type="entry name" value="OUTER MEMBRANE PROTEIN RV1973"/>
    <property type="match status" value="1"/>
</dbReference>
<evidence type="ECO:0000313" key="5">
    <source>
        <dbReference type="Proteomes" id="UP001500621"/>
    </source>
</evidence>
<keyword evidence="3" id="KW-1133">Transmembrane helix</keyword>
<dbReference type="Proteomes" id="UP001500621">
    <property type="component" value="Unassembled WGS sequence"/>
</dbReference>
<proteinExistence type="predicted"/>
<protein>
    <recommendedName>
        <fullName evidence="6">Mce-associated membrane protein</fullName>
    </recommendedName>
</protein>
<keyword evidence="2 3" id="KW-0472">Membrane</keyword>
<evidence type="ECO:0000313" key="4">
    <source>
        <dbReference type="EMBL" id="GAA4689815.1"/>
    </source>
</evidence>
<name>A0ABP8WH79_9ACTN</name>
<dbReference type="EMBL" id="BAABIM010000003">
    <property type="protein sequence ID" value="GAA4689815.1"/>
    <property type="molecule type" value="Genomic_DNA"/>
</dbReference>
<evidence type="ECO:0000256" key="2">
    <source>
        <dbReference type="ARBA" id="ARBA00023136"/>
    </source>
</evidence>
<comment type="caution">
    <text evidence="4">The sequence shown here is derived from an EMBL/GenBank/DDBJ whole genome shotgun (WGS) entry which is preliminary data.</text>
</comment>
<keyword evidence="3" id="KW-0812">Transmembrane</keyword>
<sequence length="190" mass="20268">MSTGEERHAPHEEPRRGLRVPARVLVGTVALVVALTTALVVALVVGDDAARRPAGQQQAVARASAGAAAEQAAREAVVAMTTYDAATAREDFAWVEEIGTPAFRDTFAPATADLVDLVTELGSSATGTVLASAGTVRDTEHVEVLLFVDQEITAPGSRPRLEEQRVRMQMVRSGGRWLVDEVEIDNLLTR</sequence>
<keyword evidence="5" id="KW-1185">Reference proteome</keyword>